<comment type="catalytic activity">
    <reaction evidence="9">
        <text>4-amino-4-deoxychorismate = 4-aminobenzoate + pyruvate + H(+)</text>
        <dbReference type="Rhea" id="RHEA:16201"/>
        <dbReference type="ChEBI" id="CHEBI:15361"/>
        <dbReference type="ChEBI" id="CHEBI:15378"/>
        <dbReference type="ChEBI" id="CHEBI:17836"/>
        <dbReference type="ChEBI" id="CHEBI:58406"/>
        <dbReference type="EC" id="4.1.3.38"/>
    </reaction>
</comment>
<comment type="subunit">
    <text evidence="3">Homodimer.</text>
</comment>
<protein>
    <recommendedName>
        <fullName evidence="11 12">Aminodeoxychorismate lyase</fullName>
        <ecNumber evidence="8 12">4.1.3.38</ecNumber>
    </recommendedName>
</protein>
<evidence type="ECO:0000256" key="9">
    <source>
        <dbReference type="ARBA" id="ARBA00049529"/>
    </source>
</evidence>
<dbReference type="Gene3D" id="3.30.470.10">
    <property type="match status" value="1"/>
</dbReference>
<comment type="pathway">
    <text evidence="7">Cofactor biosynthesis; tetrahydrofolate biosynthesis; 4-aminobenzoate from chorismate: step 2/2.</text>
</comment>
<dbReference type="EC" id="4.1.3.38" evidence="8 12"/>
<dbReference type="Proteomes" id="UP000254848">
    <property type="component" value="Unassembled WGS sequence"/>
</dbReference>
<organism evidence="15 16">
    <name type="scientific">Enterobacillus tribolii</name>
    <dbReference type="NCBI Taxonomy" id="1487935"/>
    <lineage>
        <taxon>Bacteria</taxon>
        <taxon>Pseudomonadati</taxon>
        <taxon>Pseudomonadota</taxon>
        <taxon>Gammaproteobacteria</taxon>
        <taxon>Enterobacterales</taxon>
        <taxon>Hafniaceae</taxon>
        <taxon>Enterobacillus</taxon>
    </lineage>
</organism>
<dbReference type="PANTHER" id="PTHR42743">
    <property type="entry name" value="AMINO-ACID AMINOTRANSFERASE"/>
    <property type="match status" value="1"/>
</dbReference>
<dbReference type="InterPro" id="IPR018300">
    <property type="entry name" value="Aminotrans_IV_CS"/>
</dbReference>
<keyword evidence="6 15" id="KW-0456">Lyase</keyword>
<evidence type="ECO:0000256" key="14">
    <source>
        <dbReference type="RuleBase" id="RU004516"/>
    </source>
</evidence>
<dbReference type="AlphaFoldDB" id="A0A370R322"/>
<comment type="function">
    <text evidence="10">Involved in the biosynthesis of p-aminobenzoate (PABA), a precursor of tetrahydrofolate. Converts 4-amino-4-deoxychorismate into 4-aminobenzoate (PABA) and pyruvate.</text>
</comment>
<dbReference type="EMBL" id="QRAP01000001">
    <property type="protein sequence ID" value="RDK96834.1"/>
    <property type="molecule type" value="Genomic_DNA"/>
</dbReference>
<evidence type="ECO:0000256" key="5">
    <source>
        <dbReference type="ARBA" id="ARBA00022909"/>
    </source>
</evidence>
<evidence type="ECO:0000256" key="7">
    <source>
        <dbReference type="ARBA" id="ARBA00035633"/>
    </source>
</evidence>
<keyword evidence="5" id="KW-0289">Folate biosynthesis</keyword>
<dbReference type="InterPro" id="IPR036038">
    <property type="entry name" value="Aminotransferase-like"/>
</dbReference>
<dbReference type="InterPro" id="IPR043131">
    <property type="entry name" value="BCAT-like_N"/>
</dbReference>
<dbReference type="FunFam" id="3.20.10.10:FF:000002">
    <property type="entry name" value="D-alanine aminotransferase"/>
    <property type="match status" value="1"/>
</dbReference>
<evidence type="ECO:0000256" key="10">
    <source>
        <dbReference type="ARBA" id="ARBA00054027"/>
    </source>
</evidence>
<evidence type="ECO:0000256" key="2">
    <source>
        <dbReference type="ARBA" id="ARBA00009320"/>
    </source>
</evidence>
<evidence type="ECO:0000256" key="11">
    <source>
        <dbReference type="ARBA" id="ARBA00069174"/>
    </source>
</evidence>
<keyword evidence="4 14" id="KW-0663">Pyridoxal phosphate</keyword>
<comment type="similarity">
    <text evidence="2 13">Belongs to the class-IV pyridoxal-phosphate-dependent aminotransferase family.</text>
</comment>
<evidence type="ECO:0000256" key="6">
    <source>
        <dbReference type="ARBA" id="ARBA00023239"/>
    </source>
</evidence>
<evidence type="ECO:0000256" key="3">
    <source>
        <dbReference type="ARBA" id="ARBA00011738"/>
    </source>
</evidence>
<dbReference type="SUPFAM" id="SSF56752">
    <property type="entry name" value="D-aminoacid aminotransferase-like PLP-dependent enzymes"/>
    <property type="match status" value="1"/>
</dbReference>
<proteinExistence type="inferred from homology"/>
<sequence>MYWINGAEAESIPADDRALHYGDGCFTTARAAAGEVDNLAAHLARMAEGCRRLAIANADFVLLEREMRHAAQFIGEGVVKAIVTRGSGGRGYSIAGCHSPRRLVSTAPFPVHYARQREEGIRLTISPVHLGISPQLAGIKHLNRLEQVLIKAHIDQSGFDDAAVLDSNGMLVECCAANLFWRKGNQVFTPCLNGSGVAGLMRRRIFTLLEGSEYTLHEVTEPAGALIRADEVLICNSLMPVLPVTALNETVYASRRLTEFLLPRCLTPAA</sequence>
<dbReference type="RefSeq" id="WP_115456617.1">
    <property type="nucleotide sequence ID" value="NZ_QRAP01000001.1"/>
</dbReference>
<dbReference type="GO" id="GO:0008153">
    <property type="term" value="P:4-aminobenzoate biosynthetic process"/>
    <property type="evidence" value="ECO:0007669"/>
    <property type="project" value="UniProtKB-UniRule"/>
</dbReference>
<dbReference type="Pfam" id="PF01063">
    <property type="entry name" value="Aminotran_4"/>
    <property type="match status" value="1"/>
</dbReference>
<gene>
    <name evidence="15" type="ORF">C8D90_101270</name>
</gene>
<dbReference type="GO" id="GO:0008696">
    <property type="term" value="F:4-amino-4-deoxychorismate lyase activity"/>
    <property type="evidence" value="ECO:0007669"/>
    <property type="project" value="UniProtKB-UniRule"/>
</dbReference>
<evidence type="ECO:0000313" key="15">
    <source>
        <dbReference type="EMBL" id="RDK96834.1"/>
    </source>
</evidence>
<dbReference type="Gene3D" id="3.20.10.10">
    <property type="entry name" value="D-amino Acid Aminotransferase, subunit A, domain 2"/>
    <property type="match status" value="1"/>
</dbReference>
<dbReference type="GO" id="GO:0046656">
    <property type="term" value="P:folic acid biosynthetic process"/>
    <property type="evidence" value="ECO:0007669"/>
    <property type="project" value="UniProtKB-KW"/>
</dbReference>
<evidence type="ECO:0000256" key="8">
    <source>
        <dbReference type="ARBA" id="ARBA00035676"/>
    </source>
</evidence>
<comment type="caution">
    <text evidence="15">The sequence shown here is derived from an EMBL/GenBank/DDBJ whole genome shotgun (WGS) entry which is preliminary data.</text>
</comment>
<dbReference type="GO" id="GO:0005829">
    <property type="term" value="C:cytosol"/>
    <property type="evidence" value="ECO:0007669"/>
    <property type="project" value="TreeGrafter"/>
</dbReference>
<dbReference type="NCBIfam" id="TIGR03461">
    <property type="entry name" value="pabC_Proteo"/>
    <property type="match status" value="1"/>
</dbReference>
<comment type="cofactor">
    <cofactor evidence="1 14">
        <name>pyridoxal 5'-phosphate</name>
        <dbReference type="ChEBI" id="CHEBI:597326"/>
    </cofactor>
</comment>
<evidence type="ECO:0000256" key="12">
    <source>
        <dbReference type="NCBIfam" id="TIGR03461"/>
    </source>
</evidence>
<dbReference type="PANTHER" id="PTHR42743:SF2">
    <property type="entry name" value="AMINODEOXYCHORISMATE LYASE"/>
    <property type="match status" value="1"/>
</dbReference>
<dbReference type="InterPro" id="IPR001544">
    <property type="entry name" value="Aminotrans_IV"/>
</dbReference>
<dbReference type="CDD" id="cd01559">
    <property type="entry name" value="ADCL_like"/>
    <property type="match status" value="1"/>
</dbReference>
<dbReference type="InterPro" id="IPR043132">
    <property type="entry name" value="BCAT-like_C"/>
</dbReference>
<evidence type="ECO:0000313" key="16">
    <source>
        <dbReference type="Proteomes" id="UP000254848"/>
    </source>
</evidence>
<keyword evidence="16" id="KW-1185">Reference proteome</keyword>
<accession>A0A370R322</accession>
<dbReference type="OrthoDB" id="9805628at2"/>
<evidence type="ECO:0000256" key="4">
    <source>
        <dbReference type="ARBA" id="ARBA00022898"/>
    </source>
</evidence>
<dbReference type="PROSITE" id="PS00770">
    <property type="entry name" value="AA_TRANSFER_CLASS_4"/>
    <property type="match status" value="1"/>
</dbReference>
<dbReference type="InterPro" id="IPR050571">
    <property type="entry name" value="Class-IV_PLP-Dep_Aminotrnsfr"/>
</dbReference>
<evidence type="ECO:0000256" key="1">
    <source>
        <dbReference type="ARBA" id="ARBA00001933"/>
    </source>
</evidence>
<reference evidence="15 16" key="1">
    <citation type="submission" date="2018-07" db="EMBL/GenBank/DDBJ databases">
        <title>Genomic Encyclopedia of Type Strains, Phase IV (KMG-IV): sequencing the most valuable type-strain genomes for metagenomic binning, comparative biology and taxonomic classification.</title>
        <authorList>
            <person name="Goeker M."/>
        </authorList>
    </citation>
    <scope>NUCLEOTIDE SEQUENCE [LARGE SCALE GENOMIC DNA]</scope>
    <source>
        <strain evidence="15 16">DSM 103736</strain>
    </source>
</reference>
<dbReference type="GO" id="GO:0030170">
    <property type="term" value="F:pyridoxal phosphate binding"/>
    <property type="evidence" value="ECO:0007669"/>
    <property type="project" value="InterPro"/>
</dbReference>
<name>A0A370R322_9GAMM</name>
<evidence type="ECO:0000256" key="13">
    <source>
        <dbReference type="RuleBase" id="RU004106"/>
    </source>
</evidence>
<dbReference type="NCBIfam" id="NF004761">
    <property type="entry name" value="PRK06092.1"/>
    <property type="match status" value="1"/>
</dbReference>
<dbReference type="InterPro" id="IPR017824">
    <property type="entry name" value="Aminodeoxychorismate_lyase_IV"/>
</dbReference>